<accession>A0ABX6VCU7</accession>
<evidence type="ECO:0000256" key="1">
    <source>
        <dbReference type="ARBA" id="ARBA00005395"/>
    </source>
</evidence>
<keyword evidence="3" id="KW-0808">Transferase</keyword>
<dbReference type="SUPFAM" id="SSF55729">
    <property type="entry name" value="Acyl-CoA N-acyltransferases (Nat)"/>
    <property type="match status" value="1"/>
</dbReference>
<evidence type="ECO:0000256" key="2">
    <source>
        <dbReference type="ARBA" id="ARBA00022490"/>
    </source>
</evidence>
<evidence type="ECO:0000313" key="8">
    <source>
        <dbReference type="Proteomes" id="UP000316416"/>
    </source>
</evidence>
<evidence type="ECO:0000259" key="6">
    <source>
        <dbReference type="PROSITE" id="PS51186"/>
    </source>
</evidence>
<dbReference type="NCBIfam" id="TIGR01575">
    <property type="entry name" value="rimI"/>
    <property type="match status" value="1"/>
</dbReference>
<dbReference type="InterPro" id="IPR000182">
    <property type="entry name" value="GNAT_dom"/>
</dbReference>
<dbReference type="PANTHER" id="PTHR43420">
    <property type="entry name" value="ACETYLTRANSFERASE"/>
    <property type="match status" value="1"/>
</dbReference>
<feature type="domain" description="N-acetyltransferase" evidence="6">
    <location>
        <begin position="1"/>
        <end position="132"/>
    </location>
</feature>
<protein>
    <recommendedName>
        <fullName evidence="5">[Ribosomal protein bS18]-alanine N-acetyltransferase</fullName>
        <ecNumber evidence="5">2.3.1.266</ecNumber>
    </recommendedName>
</protein>
<keyword evidence="7" id="KW-0687">Ribonucleoprotein</keyword>
<comment type="function">
    <text evidence="5">Acetylates the N-terminal alanine of ribosomal protein bS18.</text>
</comment>
<dbReference type="EC" id="2.3.1.266" evidence="5"/>
<dbReference type="EMBL" id="CP045503">
    <property type="protein sequence ID" value="QPG60553.2"/>
    <property type="molecule type" value="Genomic_DNA"/>
</dbReference>
<dbReference type="InterPro" id="IPR050680">
    <property type="entry name" value="YpeA/RimI_acetyltransf"/>
</dbReference>
<keyword evidence="7" id="KW-0689">Ribosomal protein</keyword>
<keyword evidence="4" id="KW-0012">Acyltransferase</keyword>
<reference evidence="7" key="1">
    <citation type="submission" date="2021-07" db="EMBL/GenBank/DDBJ databases">
        <title>Shewanella sp. YLB-07 whole genome sequence.</title>
        <authorList>
            <person name="Yu L."/>
        </authorList>
    </citation>
    <scope>NUCLEOTIDE SEQUENCE</scope>
    <source>
        <strain evidence="7">YLB-08</strain>
    </source>
</reference>
<organism evidence="7 8">
    <name type="scientific">Shewanella eurypsychrophilus</name>
    <dbReference type="NCBI Taxonomy" id="2593656"/>
    <lineage>
        <taxon>Bacteria</taxon>
        <taxon>Pseudomonadati</taxon>
        <taxon>Pseudomonadota</taxon>
        <taxon>Gammaproteobacteria</taxon>
        <taxon>Alteromonadales</taxon>
        <taxon>Shewanellaceae</taxon>
        <taxon>Shewanella</taxon>
    </lineage>
</organism>
<keyword evidence="2 5" id="KW-0963">Cytoplasm</keyword>
<sequence length="132" mass="14407">MSLIATQAHTHPMSLATIQSCFGDLYSVFGIMDDQLCGFAILHQIFEDATLMDICVCPSQQGRGFGRRLLEAVISRARSASGETLFLEVRASSIAARALYSQYGFVGAGCRKGYYRTAEGVEDAILMELNLL</sequence>
<gene>
    <name evidence="7" type="primary">rimI</name>
    <name evidence="7" type="ORF">FM038_019030</name>
</gene>
<dbReference type="Gene3D" id="3.40.630.30">
    <property type="match status" value="1"/>
</dbReference>
<evidence type="ECO:0000256" key="4">
    <source>
        <dbReference type="ARBA" id="ARBA00023315"/>
    </source>
</evidence>
<dbReference type="InterPro" id="IPR016181">
    <property type="entry name" value="Acyl_CoA_acyltransferase"/>
</dbReference>
<comment type="catalytic activity">
    <reaction evidence="5">
        <text>N-terminal L-alanyl-[ribosomal protein bS18] + acetyl-CoA = N-terminal N(alpha)-acetyl-L-alanyl-[ribosomal protein bS18] + CoA + H(+)</text>
        <dbReference type="Rhea" id="RHEA:43756"/>
        <dbReference type="Rhea" id="RHEA-COMP:10676"/>
        <dbReference type="Rhea" id="RHEA-COMP:10677"/>
        <dbReference type="ChEBI" id="CHEBI:15378"/>
        <dbReference type="ChEBI" id="CHEBI:57287"/>
        <dbReference type="ChEBI" id="CHEBI:57288"/>
        <dbReference type="ChEBI" id="CHEBI:64718"/>
        <dbReference type="ChEBI" id="CHEBI:83683"/>
        <dbReference type="EC" id="2.3.1.266"/>
    </reaction>
</comment>
<dbReference type="PROSITE" id="PS51186">
    <property type="entry name" value="GNAT"/>
    <property type="match status" value="1"/>
</dbReference>
<name>A0ABX6VCU7_9GAMM</name>
<evidence type="ECO:0000256" key="5">
    <source>
        <dbReference type="RuleBase" id="RU363094"/>
    </source>
</evidence>
<dbReference type="Pfam" id="PF00583">
    <property type="entry name" value="Acetyltransf_1"/>
    <property type="match status" value="1"/>
</dbReference>
<proteinExistence type="inferred from homology"/>
<dbReference type="PANTHER" id="PTHR43420:SF51">
    <property type="entry name" value="PEPTIDYL-LYSINE N-ACETYLTRANSFERASE YIAC"/>
    <property type="match status" value="1"/>
</dbReference>
<comment type="similarity">
    <text evidence="1 5">Belongs to the acetyltransferase family. RimI subfamily.</text>
</comment>
<evidence type="ECO:0000313" key="7">
    <source>
        <dbReference type="EMBL" id="QPG60553.2"/>
    </source>
</evidence>
<dbReference type="Proteomes" id="UP000316416">
    <property type="component" value="Chromosome"/>
</dbReference>
<keyword evidence="8" id="KW-1185">Reference proteome</keyword>
<evidence type="ECO:0000256" key="3">
    <source>
        <dbReference type="ARBA" id="ARBA00022679"/>
    </source>
</evidence>
<dbReference type="GO" id="GO:0005840">
    <property type="term" value="C:ribosome"/>
    <property type="evidence" value="ECO:0007669"/>
    <property type="project" value="UniProtKB-KW"/>
</dbReference>
<dbReference type="CDD" id="cd04301">
    <property type="entry name" value="NAT_SF"/>
    <property type="match status" value="1"/>
</dbReference>
<comment type="subcellular location">
    <subcellularLocation>
        <location evidence="5">Cytoplasm</location>
    </subcellularLocation>
</comment>
<dbReference type="InterPro" id="IPR006464">
    <property type="entry name" value="AcTrfase_RimI/Ard1"/>
</dbReference>